<gene>
    <name evidence="10" type="ORF">QRT03_24010</name>
</gene>
<sequence>MVDEAQQDRPRFGRYRLDDLLGRGGMGEVWRAFDLDRRRTVAVKRLHAELADATEYQERFRREARLAARLRSPHVIPIHDFGEIEGRLFLDMRYVEGQDLSAHLARGRFPPDRAVAVIDQVAEALAEAHDEGLVHRDVKPSNVLLAGSSDFSYLVDFGIVRAVDGSAGPTLTATGVTIGTMLYMAPELLLADRAPDHRADVYALGCTLVETLTGRPPFDLTATSALMYHHVNVAPPQLSERGVRGFDDVVARAMAKRPEDRYDSVRDLAEDARRALGRPPRRTPPPPRPPDGESRPAATALLPARAFWRRPGVVAAGLGVVVLAASVATAIASSSGTTASRGGSEPETRPGFASSIEVDGPARARTAPSLGAAVTSIPDGVHPLVCAETGQVTQGGSGQVSTTWVRVDSLPSGPVHVPLVDVETRASDRPGPAESIRPC</sequence>
<dbReference type="InterPro" id="IPR008271">
    <property type="entry name" value="Ser/Thr_kinase_AS"/>
</dbReference>
<dbReference type="CDD" id="cd14014">
    <property type="entry name" value="STKc_PknB_like"/>
    <property type="match status" value="1"/>
</dbReference>
<dbReference type="Pfam" id="PF00069">
    <property type="entry name" value="Pkinase"/>
    <property type="match status" value="1"/>
</dbReference>
<dbReference type="GO" id="GO:0004674">
    <property type="term" value="F:protein serine/threonine kinase activity"/>
    <property type="evidence" value="ECO:0007669"/>
    <property type="project" value="UniProtKB-EC"/>
</dbReference>
<keyword evidence="11" id="KW-1185">Reference proteome</keyword>
<feature type="region of interest" description="Disordered" evidence="8">
    <location>
        <begin position="273"/>
        <end position="296"/>
    </location>
</feature>
<organism evidence="10 11">
    <name type="scientific">Actinomycetospora termitidis</name>
    <dbReference type="NCBI Taxonomy" id="3053470"/>
    <lineage>
        <taxon>Bacteria</taxon>
        <taxon>Bacillati</taxon>
        <taxon>Actinomycetota</taxon>
        <taxon>Actinomycetes</taxon>
        <taxon>Pseudonocardiales</taxon>
        <taxon>Pseudonocardiaceae</taxon>
        <taxon>Actinomycetospora</taxon>
    </lineage>
</organism>
<dbReference type="EMBL" id="JASVWF010000006">
    <property type="protein sequence ID" value="MDL5159054.1"/>
    <property type="molecule type" value="Genomic_DNA"/>
</dbReference>
<dbReference type="RefSeq" id="WP_286055623.1">
    <property type="nucleotide sequence ID" value="NZ_JASVWF010000006.1"/>
</dbReference>
<keyword evidence="5 10" id="KW-0418">Kinase</keyword>
<evidence type="ECO:0000256" key="6">
    <source>
        <dbReference type="ARBA" id="ARBA00022840"/>
    </source>
</evidence>
<dbReference type="PROSITE" id="PS50011">
    <property type="entry name" value="PROTEIN_KINASE_DOM"/>
    <property type="match status" value="1"/>
</dbReference>
<reference evidence="10 11" key="1">
    <citation type="submission" date="2023-06" db="EMBL/GenBank/DDBJ databases">
        <title>Actinomycetospora Odt1-22.</title>
        <authorList>
            <person name="Supong K."/>
        </authorList>
    </citation>
    <scope>NUCLEOTIDE SEQUENCE [LARGE SCALE GENOMIC DNA]</scope>
    <source>
        <strain evidence="10 11">Odt1-22</strain>
    </source>
</reference>
<keyword evidence="3 10" id="KW-0808">Transferase</keyword>
<comment type="caution">
    <text evidence="10">The sequence shown here is derived from an EMBL/GenBank/DDBJ whole genome shotgun (WGS) entry which is preliminary data.</text>
</comment>
<dbReference type="Proteomes" id="UP001231924">
    <property type="component" value="Unassembled WGS sequence"/>
</dbReference>
<evidence type="ECO:0000256" key="5">
    <source>
        <dbReference type="ARBA" id="ARBA00022777"/>
    </source>
</evidence>
<evidence type="ECO:0000313" key="11">
    <source>
        <dbReference type="Proteomes" id="UP001231924"/>
    </source>
</evidence>
<dbReference type="Gene3D" id="3.30.200.20">
    <property type="entry name" value="Phosphorylase Kinase, domain 1"/>
    <property type="match status" value="1"/>
</dbReference>
<keyword evidence="2" id="KW-0723">Serine/threonine-protein kinase</keyword>
<feature type="compositionally biased region" description="Low complexity" evidence="8">
    <location>
        <begin position="333"/>
        <end position="343"/>
    </location>
</feature>
<dbReference type="InterPro" id="IPR000719">
    <property type="entry name" value="Prot_kinase_dom"/>
</dbReference>
<dbReference type="InterPro" id="IPR011009">
    <property type="entry name" value="Kinase-like_dom_sf"/>
</dbReference>
<protein>
    <recommendedName>
        <fullName evidence="1">non-specific serine/threonine protein kinase</fullName>
        <ecNumber evidence="1">2.7.11.1</ecNumber>
    </recommendedName>
</protein>
<evidence type="ECO:0000256" key="1">
    <source>
        <dbReference type="ARBA" id="ARBA00012513"/>
    </source>
</evidence>
<evidence type="ECO:0000256" key="2">
    <source>
        <dbReference type="ARBA" id="ARBA00022527"/>
    </source>
</evidence>
<evidence type="ECO:0000313" key="10">
    <source>
        <dbReference type="EMBL" id="MDL5159054.1"/>
    </source>
</evidence>
<feature type="binding site" evidence="7">
    <location>
        <position position="44"/>
    </location>
    <ligand>
        <name>ATP</name>
        <dbReference type="ChEBI" id="CHEBI:30616"/>
    </ligand>
</feature>
<dbReference type="SMART" id="SM00220">
    <property type="entry name" value="S_TKc"/>
    <property type="match status" value="1"/>
</dbReference>
<evidence type="ECO:0000256" key="3">
    <source>
        <dbReference type="ARBA" id="ARBA00022679"/>
    </source>
</evidence>
<feature type="domain" description="Protein kinase" evidence="9">
    <location>
        <begin position="15"/>
        <end position="276"/>
    </location>
</feature>
<dbReference type="PROSITE" id="PS00108">
    <property type="entry name" value="PROTEIN_KINASE_ST"/>
    <property type="match status" value="1"/>
</dbReference>
<keyword evidence="6 7" id="KW-0067">ATP-binding</keyword>
<dbReference type="EC" id="2.7.11.1" evidence="1"/>
<dbReference type="PANTHER" id="PTHR43289:SF6">
    <property type="entry name" value="SERINE_THREONINE-PROTEIN KINASE NEKL-3"/>
    <property type="match status" value="1"/>
</dbReference>
<evidence type="ECO:0000256" key="7">
    <source>
        <dbReference type="PROSITE-ProRule" id="PRU10141"/>
    </source>
</evidence>
<evidence type="ECO:0000256" key="4">
    <source>
        <dbReference type="ARBA" id="ARBA00022741"/>
    </source>
</evidence>
<dbReference type="PROSITE" id="PS00107">
    <property type="entry name" value="PROTEIN_KINASE_ATP"/>
    <property type="match status" value="1"/>
</dbReference>
<name>A0ABT7MEG8_9PSEU</name>
<dbReference type="SUPFAM" id="SSF56112">
    <property type="entry name" value="Protein kinase-like (PK-like)"/>
    <property type="match status" value="1"/>
</dbReference>
<proteinExistence type="predicted"/>
<dbReference type="InterPro" id="IPR017441">
    <property type="entry name" value="Protein_kinase_ATP_BS"/>
</dbReference>
<evidence type="ECO:0000256" key="8">
    <source>
        <dbReference type="SAM" id="MobiDB-lite"/>
    </source>
</evidence>
<feature type="region of interest" description="Disordered" evidence="8">
    <location>
        <begin position="333"/>
        <end position="359"/>
    </location>
</feature>
<dbReference type="Gene3D" id="1.10.510.10">
    <property type="entry name" value="Transferase(Phosphotransferase) domain 1"/>
    <property type="match status" value="1"/>
</dbReference>
<dbReference type="PANTHER" id="PTHR43289">
    <property type="entry name" value="MITOGEN-ACTIVATED PROTEIN KINASE KINASE KINASE 20-RELATED"/>
    <property type="match status" value="1"/>
</dbReference>
<keyword evidence="4 7" id="KW-0547">Nucleotide-binding</keyword>
<accession>A0ABT7MEG8</accession>
<evidence type="ECO:0000259" key="9">
    <source>
        <dbReference type="PROSITE" id="PS50011"/>
    </source>
</evidence>